<protein>
    <recommendedName>
        <fullName evidence="4">WASH complex subunit strumpellin</fullName>
    </recommendedName>
</protein>
<dbReference type="Pfam" id="PF10266">
    <property type="entry name" value="Strumpellin"/>
    <property type="match status" value="1"/>
</dbReference>
<dbReference type="GO" id="GO:0005768">
    <property type="term" value="C:endosome"/>
    <property type="evidence" value="ECO:0007669"/>
    <property type="project" value="TreeGrafter"/>
</dbReference>
<accession>V5DHA9</accession>
<name>V5DHA9_TRYCR</name>
<proteinExistence type="inferred from homology"/>
<comment type="similarity">
    <text evidence="1">Belongs to the strumpellin family.</text>
</comment>
<dbReference type="EMBL" id="AYLP01000039">
    <property type="protein sequence ID" value="ESS66816.1"/>
    <property type="molecule type" value="Genomic_DNA"/>
</dbReference>
<reference evidence="2 3" key="1">
    <citation type="journal article" date="2014" name="Genome Announc.">
        <title>Trypanosoma cruzi Clone Dm28c Draft Genome Sequence.</title>
        <authorList>
            <person name="Grisard E.C."/>
            <person name="Teixeira S.M."/>
            <person name="de Almeida L.G."/>
            <person name="Stoco P.H."/>
            <person name="Gerber A.L."/>
            <person name="Talavera-Lopez C."/>
            <person name="Lima O.C."/>
            <person name="Andersson B."/>
            <person name="de Vasconcelos A.T."/>
        </authorList>
    </citation>
    <scope>NUCLEOTIDE SEQUENCE [LARGE SCALE GENOMIC DNA]</scope>
    <source>
        <strain evidence="2 3">Dm28c</strain>
    </source>
</reference>
<dbReference type="GO" id="GO:0007032">
    <property type="term" value="P:endosome organization"/>
    <property type="evidence" value="ECO:0007669"/>
    <property type="project" value="TreeGrafter"/>
</dbReference>
<dbReference type="InterPro" id="IPR019393">
    <property type="entry name" value="WASH_strumpellin"/>
</dbReference>
<sequence length="1193" mass="135725">MNREKWKKHRSEFLNDDCGQNALQLAARGSTIIAEILRLSEHIPLEFIHPEETEYAPLISDFRYFKAQDGFEKRIQDSYELLQKDEVLATTHMELLDRFFKLFRGVYGYVLELNRFIEEIREGMYISQTLESILVNLDGKQLLCEILHLYGVMLLLLDYKIGGKTRENLLVSYIRYKGAGEANMVEVTNLCRATGYEPDQTLPECYPVAYFNRVPIDKEVVGMILGRIRSDDIYQMAYNYPAPEHRSAALALQGAALYVLLFFRPEILHNEGPVMREIVDKHFADNWVINYYMGFTVDLTVAWRNFRAASTAISGTVAIENVTYHLERMQSCMKSLNNSIGEVLREGVLTEQYVLDNIHSSLLPRIREANVVLRWFILHSTRGRPGSRYLEKYRRSYEMIMSSVTEDDIITLLLRTAQLEFTLRAMFTTLLKQKRSKWESSREEGATKMSKLATFFSGEHVLSDNVRDSQLEAWFSEISERIEGLDYTDSITAGRKIQKLIKALENVQEFHQIDSNLQVVQFVQDTQFLLRQMIRYINIENKVLITIATVGDLSYAWERVSTHGYFVNAIQMKIKQRPDLAVQMRAVFVKLASMLELPCNRIDQGAQNDARLLAALETTSEYYSGDLVAFARGVLHIIPTSIFDVLREIMEILTNDLRECPTKLLRKEMKNESQLDIRRRLSAHTADIAKYASGILAMESTLVGVIQVDSHQLLEDGIRKELVRQITHELHHSLLFDGKDPISASLFDEELARLARRLNGIRASFEYIQDYVNVHGLCIWLEEFSRIVHFNVEMECNAFMQKKLYPWKSQYQSDSIPIPYFSRSKEKSAYSFLGRILQHLLVMTDPMRSVFLSAYGSWYARDSLQEIVGTRTFTSICDAIGSMGLGALDRLMCFVLAKDLQLALKSIRAAIEPVEEEVAKIGRELCPASDTPTNGTQIYLKLIGAVDGGSGGSGGGNSHFAELTKILVRVGRIQLMRTMIASELRSFCKLNSGSLFAALSTANEALLMDLRHHYHNPDSHPIPDEVIAVISPFLDSVGISDALSKVYVTSKPIPSLVFHLLALTLRNVPRMRYDESIASMVPNQPKDLVDPEAFAKGLSLLLKQFHSDQLVLLLNHLSQAVRVYVCAFGQKGSRQQEDILPTEAETLTQVMHTLAASSGFSAMDFHRTVPATLCGTFRLSTQSKKTNMRRCQD</sequence>
<dbReference type="VEuPathDB" id="TriTrypDB:TCDM_04479"/>
<dbReference type="PANTHER" id="PTHR15691">
    <property type="entry name" value="WASH COMPLEX SUBUNIT 5"/>
    <property type="match status" value="1"/>
</dbReference>
<gene>
    <name evidence="2" type="ORF">TCDM_04479</name>
</gene>
<evidence type="ECO:0000313" key="2">
    <source>
        <dbReference type="EMBL" id="ESS66816.1"/>
    </source>
</evidence>
<organism evidence="2 3">
    <name type="scientific">Trypanosoma cruzi Dm28c</name>
    <dbReference type="NCBI Taxonomy" id="1416333"/>
    <lineage>
        <taxon>Eukaryota</taxon>
        <taxon>Discoba</taxon>
        <taxon>Euglenozoa</taxon>
        <taxon>Kinetoplastea</taxon>
        <taxon>Metakinetoplastina</taxon>
        <taxon>Trypanosomatida</taxon>
        <taxon>Trypanosomatidae</taxon>
        <taxon>Trypanosoma</taxon>
        <taxon>Schizotrypanum</taxon>
    </lineage>
</organism>
<evidence type="ECO:0000313" key="3">
    <source>
        <dbReference type="Proteomes" id="UP000017861"/>
    </source>
</evidence>
<dbReference type="GO" id="GO:0140285">
    <property type="term" value="P:endosome fission"/>
    <property type="evidence" value="ECO:0007669"/>
    <property type="project" value="TreeGrafter"/>
</dbReference>
<dbReference type="GO" id="GO:0030041">
    <property type="term" value="P:actin filament polymerization"/>
    <property type="evidence" value="ECO:0007669"/>
    <property type="project" value="TreeGrafter"/>
</dbReference>
<dbReference type="GO" id="GO:0051125">
    <property type="term" value="P:regulation of actin nucleation"/>
    <property type="evidence" value="ECO:0007669"/>
    <property type="project" value="TreeGrafter"/>
</dbReference>
<dbReference type="Proteomes" id="UP000017861">
    <property type="component" value="Unassembled WGS sequence"/>
</dbReference>
<evidence type="ECO:0008006" key="4">
    <source>
        <dbReference type="Google" id="ProtNLM"/>
    </source>
</evidence>
<comment type="caution">
    <text evidence="2">The sequence shown here is derived from an EMBL/GenBank/DDBJ whole genome shotgun (WGS) entry which is preliminary data.</text>
</comment>
<dbReference type="AlphaFoldDB" id="V5DHA9"/>
<dbReference type="OrthoDB" id="565118at2759"/>
<dbReference type="PANTHER" id="PTHR15691:SF6">
    <property type="entry name" value="WASH COMPLEX SUBUNIT 5"/>
    <property type="match status" value="1"/>
</dbReference>
<evidence type="ECO:0000256" key="1">
    <source>
        <dbReference type="ARBA" id="ARBA00006224"/>
    </source>
</evidence>
<dbReference type="GO" id="GO:0071203">
    <property type="term" value="C:WASH complex"/>
    <property type="evidence" value="ECO:0007669"/>
    <property type="project" value="InterPro"/>
</dbReference>